<gene>
    <name evidence="3" type="ORF">Pla8534_13490</name>
</gene>
<accession>A0A518DP04</accession>
<feature type="chain" id="PRO_5022233914" evidence="2">
    <location>
        <begin position="21"/>
        <end position="484"/>
    </location>
</feature>
<dbReference type="RefSeq" id="WP_145050489.1">
    <property type="nucleotide sequence ID" value="NZ_CP036433.1"/>
</dbReference>
<organism evidence="3 4">
    <name type="scientific">Lignipirellula cremea</name>
    <dbReference type="NCBI Taxonomy" id="2528010"/>
    <lineage>
        <taxon>Bacteria</taxon>
        <taxon>Pseudomonadati</taxon>
        <taxon>Planctomycetota</taxon>
        <taxon>Planctomycetia</taxon>
        <taxon>Pirellulales</taxon>
        <taxon>Pirellulaceae</taxon>
        <taxon>Lignipirellula</taxon>
    </lineage>
</organism>
<dbReference type="AlphaFoldDB" id="A0A518DP04"/>
<name>A0A518DP04_9BACT</name>
<dbReference type="OrthoDB" id="9790058at2"/>
<protein>
    <submittedName>
        <fullName evidence="3">Neutral/alkaline non-lysosomal ceramidase</fullName>
    </submittedName>
</protein>
<reference evidence="3 4" key="1">
    <citation type="submission" date="2019-02" db="EMBL/GenBank/DDBJ databases">
        <title>Deep-cultivation of Planctomycetes and their phenomic and genomic characterization uncovers novel biology.</title>
        <authorList>
            <person name="Wiegand S."/>
            <person name="Jogler M."/>
            <person name="Boedeker C."/>
            <person name="Pinto D."/>
            <person name="Vollmers J."/>
            <person name="Rivas-Marin E."/>
            <person name="Kohn T."/>
            <person name="Peeters S.H."/>
            <person name="Heuer A."/>
            <person name="Rast P."/>
            <person name="Oberbeckmann S."/>
            <person name="Bunk B."/>
            <person name="Jeske O."/>
            <person name="Meyerdierks A."/>
            <person name="Storesund J.E."/>
            <person name="Kallscheuer N."/>
            <person name="Luecker S."/>
            <person name="Lage O.M."/>
            <person name="Pohl T."/>
            <person name="Merkel B.J."/>
            <person name="Hornburger P."/>
            <person name="Mueller R.-W."/>
            <person name="Bruemmer F."/>
            <person name="Labrenz M."/>
            <person name="Spormann A.M."/>
            <person name="Op den Camp H."/>
            <person name="Overmann J."/>
            <person name="Amann R."/>
            <person name="Jetten M.S.M."/>
            <person name="Mascher T."/>
            <person name="Medema M.H."/>
            <person name="Devos D.P."/>
            <person name="Kaster A.-K."/>
            <person name="Ovreas L."/>
            <person name="Rohde M."/>
            <person name="Galperin M.Y."/>
            <person name="Jogler C."/>
        </authorList>
    </citation>
    <scope>NUCLEOTIDE SEQUENCE [LARGE SCALE GENOMIC DNA]</scope>
    <source>
        <strain evidence="3 4">Pla85_3_4</strain>
    </source>
</reference>
<feature type="region of interest" description="Disordered" evidence="1">
    <location>
        <begin position="180"/>
        <end position="207"/>
    </location>
</feature>
<evidence type="ECO:0000256" key="2">
    <source>
        <dbReference type="SAM" id="SignalP"/>
    </source>
</evidence>
<keyword evidence="4" id="KW-1185">Reference proteome</keyword>
<dbReference type="Proteomes" id="UP000317648">
    <property type="component" value="Chromosome"/>
</dbReference>
<proteinExistence type="predicted"/>
<keyword evidence="2" id="KW-0732">Signal</keyword>
<sequence precursor="true">MKRFLSLVLLLVSCASWSQAADSPRQFRAGAMAIDITPLQLPVIVNGGMSERTSSTIVDRLHARCLVLDDGVAQAAIVVVDSCMIPRDLLDEAKAAASKATGIPVSQMLISATHAHSAPSVFGCLGSDVDEPYRRFLPTQIAKGIQMAHARLQPARIGWGKDSDPKNVFVRRFLMKPGTARTNRFSGTHNDRAQMNPGFQNPNALKPTGKPDTDVWVLSVQTRSGQPLALLGNYSTHYAGAPSLSADYFGAFCDILAERLAPGDKEPAFVGLMSNGTSGDTNCNNFAEASRREYDRFTVARDVSAAALRAYERIEYFDWVPVVMQESLLTLDIRSPSKEEVAEAKEYLLPYKGRKPIELDEIYARETVLLSEGPQTRELKLQALRLGSLGITAIPNEVYSSTGLAIKRDSPLPATFNIELANGCDGYLAPPEQHKLGGYTCWRARSSCLEVGAEPKVRETLLKLLNAATRARADEASVPSPAAP</sequence>
<dbReference type="EMBL" id="CP036433">
    <property type="protein sequence ID" value="QDU93569.1"/>
    <property type="molecule type" value="Genomic_DNA"/>
</dbReference>
<evidence type="ECO:0000256" key="1">
    <source>
        <dbReference type="SAM" id="MobiDB-lite"/>
    </source>
</evidence>
<evidence type="ECO:0000313" key="4">
    <source>
        <dbReference type="Proteomes" id="UP000317648"/>
    </source>
</evidence>
<feature type="signal peptide" evidence="2">
    <location>
        <begin position="1"/>
        <end position="20"/>
    </location>
</feature>
<dbReference type="KEGG" id="lcre:Pla8534_13490"/>
<evidence type="ECO:0000313" key="3">
    <source>
        <dbReference type="EMBL" id="QDU93569.1"/>
    </source>
</evidence>